<dbReference type="SMART" id="SM00490">
    <property type="entry name" value="HELICc"/>
    <property type="match status" value="1"/>
</dbReference>
<protein>
    <recommendedName>
        <fullName evidence="4">RNA helicase</fullName>
        <ecNumber evidence="4">3.6.4.13</ecNumber>
    </recommendedName>
</protein>
<comment type="similarity">
    <text evidence="2 13">Belongs to the OSBP family.</text>
</comment>
<proteinExistence type="inferred from homology"/>
<dbReference type="InterPro" id="IPR044742">
    <property type="entry name" value="DEAD/DEAH_RhlB"/>
</dbReference>
<keyword evidence="6" id="KW-0698">rRNA processing</keyword>
<dbReference type="InterPro" id="IPR001650">
    <property type="entry name" value="Helicase_C-like"/>
</dbReference>
<dbReference type="FunFam" id="1.10.287.2720:FF:000001">
    <property type="entry name" value="Oxysterol-binding OBPalpha"/>
    <property type="match status" value="1"/>
</dbReference>
<evidence type="ECO:0000256" key="3">
    <source>
        <dbReference type="ARBA" id="ARBA00009334"/>
    </source>
</evidence>
<feature type="compositionally biased region" description="Basic and acidic residues" evidence="14">
    <location>
        <begin position="872"/>
        <end position="901"/>
    </location>
</feature>
<sequence>MSGEGGEEERKKKKRKEKEVVAELTEQEVKVDGAGTKIRKRKLEDEDAPGPVAESSSAPSEFEKSKEKKHKKDKHNKSLPAISSASALVAPATSAEAAAFLTEHSITIHMPEGQEELPPILKFDQLAIPSELRPCFKGFSSPTPIQACTWPPALNGRDVVGIAETGSGKTLAFGIPALARLITAPHPSDGSSTVSVLVVAPTRELALQTHETLSTIGAPLGIASVAVFGGVPKEPQVRMLRNMNKGKDGLTTRVVVGTPGRILDLVQEGACDLSGVNYLVLDEADRMLDKGFENDIRNIISNTKQGSERQTMMFSATWPEAVRRLASTFQQDPVRVTVGSDDLTANSRVTQVVEVFDDARSKDNRLMSHLRSLGHKKTTKTGGDEARILVFALYKKEASRVEQRLRQEGYSVGALHGDLSQTARMDALEKFKNGTTGLLVATDVAARGLDIPNVGAVINYTFPLTIEDYIHRIGRTGRGGKSGKSITFFTGDAHEKALAGELARVLRDSGFHCDDLKKFPMTIKKKEHGSYGAFFRDDITQKSTKIIKGEDDKALEDTNPDDTSILDENEGSIILSLISQLRIGMDLSRVTFPTFVLEPRSMLERITDFMSHPDLIFGAEQCNDPEERFMRVLQYYLAGWHIKPKGVKKPYNPILGEFFRCRYDYPDGTQGFYVAEQVSHHPPISAFFYISPANRLSILGELRPKSKFLGNSVSTNMEGENRVSLLGCPQDGEYVVTMPNMYARGILFGKMVQELGDTCTAKNEKNGMTADLEFKTKGFWGGTYNSISGRVRRNSTEVGEISGRWSHVMDFKNTQTGKKRVLFDAIKDGDKIVEKKVDPEDEQEPNESRRLWRDLTKAILAKDMEAATDSKSAVEEAQREQRRKLEESGEKHQPRFFKLQDGRWTPKLSIPSDPDAAIVAVKDWIWPTPPPAHTSS</sequence>
<evidence type="ECO:0000259" key="16">
    <source>
        <dbReference type="PROSITE" id="PS51194"/>
    </source>
</evidence>
<evidence type="ECO:0000256" key="4">
    <source>
        <dbReference type="ARBA" id="ARBA00012552"/>
    </source>
</evidence>
<comment type="caution">
    <text evidence="17">The sequence shown here is derived from an EMBL/GenBank/DDBJ whole genome shotgun (WGS) entry which is preliminary data.</text>
</comment>
<dbReference type="SUPFAM" id="SSF144000">
    <property type="entry name" value="Oxysterol-binding protein-like"/>
    <property type="match status" value="1"/>
</dbReference>
<dbReference type="Pfam" id="PF01237">
    <property type="entry name" value="Oxysterol_BP"/>
    <property type="match status" value="1"/>
</dbReference>
<dbReference type="EC" id="3.6.4.13" evidence="4"/>
<dbReference type="AlphaFoldDB" id="A0AAW0EJ18"/>
<feature type="compositionally biased region" description="Basic residues" evidence="14">
    <location>
        <begin position="67"/>
        <end position="77"/>
    </location>
</feature>
<keyword evidence="10" id="KW-0067">ATP-binding</keyword>
<evidence type="ECO:0000256" key="13">
    <source>
        <dbReference type="RuleBase" id="RU003844"/>
    </source>
</evidence>
<evidence type="ECO:0000259" key="15">
    <source>
        <dbReference type="PROSITE" id="PS51192"/>
    </source>
</evidence>
<evidence type="ECO:0000256" key="6">
    <source>
        <dbReference type="ARBA" id="ARBA00022552"/>
    </source>
</evidence>
<dbReference type="InterPro" id="IPR014001">
    <property type="entry name" value="Helicase_ATP-bd"/>
</dbReference>
<feature type="domain" description="Helicase ATP-binding" evidence="15">
    <location>
        <begin position="150"/>
        <end position="336"/>
    </location>
</feature>
<dbReference type="InterPro" id="IPR011545">
    <property type="entry name" value="DEAD/DEAH_box_helicase_dom"/>
</dbReference>
<feature type="compositionally biased region" description="Basic and acidic residues" evidence="14">
    <location>
        <begin position="17"/>
        <end position="31"/>
    </location>
</feature>
<dbReference type="InterPro" id="IPR000629">
    <property type="entry name" value="RNA-helicase_DEAD-box_CS"/>
</dbReference>
<dbReference type="SMART" id="SM00487">
    <property type="entry name" value="DEXDc"/>
    <property type="match status" value="1"/>
</dbReference>
<dbReference type="InterPro" id="IPR037239">
    <property type="entry name" value="OSBP_sf"/>
</dbReference>
<dbReference type="Gene3D" id="3.40.50.300">
    <property type="entry name" value="P-loop containing nucleotide triphosphate hydrolases"/>
    <property type="match status" value="2"/>
</dbReference>
<keyword evidence="11" id="KW-0539">Nucleus</keyword>
<feature type="domain" description="Helicase C-terminal" evidence="16">
    <location>
        <begin position="369"/>
        <end position="527"/>
    </location>
</feature>
<dbReference type="Pfam" id="PF00271">
    <property type="entry name" value="Helicase_C"/>
    <property type="match status" value="1"/>
</dbReference>
<feature type="region of interest" description="Disordered" evidence="14">
    <location>
        <begin position="1"/>
        <end position="82"/>
    </location>
</feature>
<evidence type="ECO:0000256" key="5">
    <source>
        <dbReference type="ARBA" id="ARBA00022517"/>
    </source>
</evidence>
<keyword evidence="9 17" id="KW-0347">Helicase</keyword>
<dbReference type="InterPro" id="IPR027417">
    <property type="entry name" value="P-loop_NTPase"/>
</dbReference>
<keyword evidence="8" id="KW-0378">Hydrolase</keyword>
<dbReference type="Gene3D" id="3.30.70.3490">
    <property type="match status" value="1"/>
</dbReference>
<evidence type="ECO:0000256" key="10">
    <source>
        <dbReference type="ARBA" id="ARBA00022840"/>
    </source>
</evidence>
<evidence type="ECO:0000313" key="17">
    <source>
        <dbReference type="EMBL" id="KAK7064795.1"/>
    </source>
</evidence>
<comment type="subcellular location">
    <subcellularLocation>
        <location evidence="1">Nucleus</location>
        <location evidence="1">Nucleolus</location>
    </subcellularLocation>
</comment>
<evidence type="ECO:0000313" key="18">
    <source>
        <dbReference type="Proteomes" id="UP001362999"/>
    </source>
</evidence>
<dbReference type="PROSITE" id="PS51192">
    <property type="entry name" value="HELICASE_ATP_BIND_1"/>
    <property type="match status" value="1"/>
</dbReference>
<keyword evidence="5" id="KW-0690">Ribosome biogenesis</keyword>
<dbReference type="InterPro" id="IPR018494">
    <property type="entry name" value="Oxysterol-bd_CS"/>
</dbReference>
<evidence type="ECO:0000256" key="12">
    <source>
        <dbReference type="ARBA" id="ARBA00037449"/>
    </source>
</evidence>
<evidence type="ECO:0000256" key="9">
    <source>
        <dbReference type="ARBA" id="ARBA00022806"/>
    </source>
</evidence>
<accession>A0AAW0EJ18</accession>
<dbReference type="GO" id="GO:0003724">
    <property type="term" value="F:RNA helicase activity"/>
    <property type="evidence" value="ECO:0007669"/>
    <property type="project" value="UniProtKB-EC"/>
</dbReference>
<dbReference type="SUPFAM" id="SSF52540">
    <property type="entry name" value="P-loop containing nucleoside triphosphate hydrolases"/>
    <property type="match status" value="1"/>
</dbReference>
<organism evidence="17 18">
    <name type="scientific">Favolaschia claudopus</name>
    <dbReference type="NCBI Taxonomy" id="2862362"/>
    <lineage>
        <taxon>Eukaryota</taxon>
        <taxon>Fungi</taxon>
        <taxon>Dikarya</taxon>
        <taxon>Basidiomycota</taxon>
        <taxon>Agaricomycotina</taxon>
        <taxon>Agaricomycetes</taxon>
        <taxon>Agaricomycetidae</taxon>
        <taxon>Agaricales</taxon>
        <taxon>Marasmiineae</taxon>
        <taxon>Mycenaceae</taxon>
        <taxon>Favolaschia</taxon>
    </lineage>
</organism>
<comment type="similarity">
    <text evidence="3">Belongs to the DEAD box helicase family. DDX5/DBP2 subfamily.</text>
</comment>
<gene>
    <name evidence="17" type="ORF">R3P38DRAFT_2491610</name>
</gene>
<dbReference type="Gene3D" id="1.10.287.2720">
    <property type="match status" value="1"/>
</dbReference>
<dbReference type="GO" id="GO:0003676">
    <property type="term" value="F:nucleic acid binding"/>
    <property type="evidence" value="ECO:0007669"/>
    <property type="project" value="InterPro"/>
</dbReference>
<dbReference type="PROSITE" id="PS01013">
    <property type="entry name" value="OSBP"/>
    <property type="match status" value="1"/>
</dbReference>
<dbReference type="Gene3D" id="2.40.160.120">
    <property type="match status" value="1"/>
</dbReference>
<evidence type="ECO:0000256" key="2">
    <source>
        <dbReference type="ARBA" id="ARBA00008842"/>
    </source>
</evidence>
<dbReference type="GO" id="GO:0005524">
    <property type="term" value="F:ATP binding"/>
    <property type="evidence" value="ECO:0007669"/>
    <property type="project" value="UniProtKB-KW"/>
</dbReference>
<dbReference type="GO" id="GO:0008289">
    <property type="term" value="F:lipid binding"/>
    <property type="evidence" value="ECO:0007669"/>
    <property type="project" value="InterPro"/>
</dbReference>
<evidence type="ECO:0000256" key="7">
    <source>
        <dbReference type="ARBA" id="ARBA00022741"/>
    </source>
</evidence>
<evidence type="ECO:0000256" key="1">
    <source>
        <dbReference type="ARBA" id="ARBA00004604"/>
    </source>
</evidence>
<dbReference type="PANTHER" id="PTHR47958">
    <property type="entry name" value="ATP-DEPENDENT RNA HELICASE DBP3"/>
    <property type="match status" value="1"/>
</dbReference>
<evidence type="ECO:0000256" key="8">
    <source>
        <dbReference type="ARBA" id="ARBA00022801"/>
    </source>
</evidence>
<dbReference type="CDD" id="cd18787">
    <property type="entry name" value="SF2_C_DEAD"/>
    <property type="match status" value="1"/>
</dbReference>
<dbReference type="Proteomes" id="UP001362999">
    <property type="component" value="Unassembled WGS sequence"/>
</dbReference>
<dbReference type="CDD" id="cd00268">
    <property type="entry name" value="DEADc"/>
    <property type="match status" value="1"/>
</dbReference>
<dbReference type="InterPro" id="IPR000648">
    <property type="entry name" value="Oxysterol-bd"/>
</dbReference>
<keyword evidence="18" id="KW-1185">Reference proteome</keyword>
<comment type="function">
    <text evidence="12">ATP-dependent RNA helicase required for 60S ribosomal subunit synthesis. Involved in efficient pre-rRNA processing, predominantly at site A3, which is necessary for the normal formation of 25S and 5.8S rRNAs.</text>
</comment>
<dbReference type="EMBL" id="JAWWNJ010000001">
    <property type="protein sequence ID" value="KAK7064795.1"/>
    <property type="molecule type" value="Genomic_DNA"/>
</dbReference>
<evidence type="ECO:0000256" key="14">
    <source>
        <dbReference type="SAM" id="MobiDB-lite"/>
    </source>
</evidence>
<reference evidence="17 18" key="1">
    <citation type="journal article" date="2024" name="J Genomics">
        <title>Draft genome sequencing and assembly of Favolaschia claudopus CIRM-BRFM 2984 isolated from oak limbs.</title>
        <authorList>
            <person name="Navarro D."/>
            <person name="Drula E."/>
            <person name="Chaduli D."/>
            <person name="Cazenave R."/>
            <person name="Ahrendt S."/>
            <person name="Wang J."/>
            <person name="Lipzen A."/>
            <person name="Daum C."/>
            <person name="Barry K."/>
            <person name="Grigoriev I.V."/>
            <person name="Favel A."/>
            <person name="Rosso M.N."/>
            <person name="Martin F."/>
        </authorList>
    </citation>
    <scope>NUCLEOTIDE SEQUENCE [LARGE SCALE GENOMIC DNA]</scope>
    <source>
        <strain evidence="17 18">CIRM-BRFM 2984</strain>
    </source>
</reference>
<feature type="region of interest" description="Disordered" evidence="14">
    <location>
        <begin position="866"/>
        <end position="904"/>
    </location>
</feature>
<keyword evidence="7" id="KW-0547">Nucleotide-binding</keyword>
<evidence type="ECO:0000256" key="11">
    <source>
        <dbReference type="ARBA" id="ARBA00023242"/>
    </source>
</evidence>
<dbReference type="PROSITE" id="PS00039">
    <property type="entry name" value="DEAD_ATP_HELICASE"/>
    <property type="match status" value="1"/>
</dbReference>
<dbReference type="Pfam" id="PF00270">
    <property type="entry name" value="DEAD"/>
    <property type="match status" value="1"/>
</dbReference>
<dbReference type="PROSITE" id="PS51194">
    <property type="entry name" value="HELICASE_CTER"/>
    <property type="match status" value="1"/>
</dbReference>
<dbReference type="GO" id="GO:0016787">
    <property type="term" value="F:hydrolase activity"/>
    <property type="evidence" value="ECO:0007669"/>
    <property type="project" value="UniProtKB-KW"/>
</dbReference>
<name>A0AAW0EJ18_9AGAR</name>